<dbReference type="Proteomes" id="UP000747542">
    <property type="component" value="Unassembled WGS sequence"/>
</dbReference>
<comment type="caution">
    <text evidence="2">The sequence shown here is derived from an EMBL/GenBank/DDBJ whole genome shotgun (WGS) entry which is preliminary data.</text>
</comment>
<accession>A0A8J5JNT4</accession>
<gene>
    <name evidence="2" type="ORF">Hamer_G014189</name>
</gene>
<keyword evidence="3" id="KW-1185">Reference proteome</keyword>
<evidence type="ECO:0000313" key="3">
    <source>
        <dbReference type="Proteomes" id="UP000747542"/>
    </source>
</evidence>
<feature type="chain" id="PRO_5035326501" evidence="1">
    <location>
        <begin position="21"/>
        <end position="368"/>
    </location>
</feature>
<dbReference type="AlphaFoldDB" id="A0A8J5JNT4"/>
<reference evidence="2" key="1">
    <citation type="journal article" date="2021" name="Sci. Adv.">
        <title>The American lobster genome reveals insights on longevity, neural, and immune adaptations.</title>
        <authorList>
            <person name="Polinski J.M."/>
            <person name="Zimin A.V."/>
            <person name="Clark K.F."/>
            <person name="Kohn A.B."/>
            <person name="Sadowski N."/>
            <person name="Timp W."/>
            <person name="Ptitsyn A."/>
            <person name="Khanna P."/>
            <person name="Romanova D.Y."/>
            <person name="Williams P."/>
            <person name="Greenwood S.J."/>
            <person name="Moroz L.L."/>
            <person name="Walt D.R."/>
            <person name="Bodnar A.G."/>
        </authorList>
    </citation>
    <scope>NUCLEOTIDE SEQUENCE</scope>
    <source>
        <strain evidence="2">GMGI-L3</strain>
    </source>
</reference>
<proteinExistence type="predicted"/>
<name>A0A8J5JNT4_HOMAM</name>
<evidence type="ECO:0000313" key="2">
    <source>
        <dbReference type="EMBL" id="KAG7161622.1"/>
    </source>
</evidence>
<protein>
    <submittedName>
        <fullName evidence="2">Uncharacterized protein</fullName>
    </submittedName>
</protein>
<evidence type="ECO:0000256" key="1">
    <source>
        <dbReference type="SAM" id="SignalP"/>
    </source>
</evidence>
<keyword evidence="1" id="KW-0732">Signal</keyword>
<feature type="signal peptide" evidence="1">
    <location>
        <begin position="1"/>
        <end position="20"/>
    </location>
</feature>
<sequence length="368" mass="42374">MYWPAVMIAIALGHLGQVLTTVQDCTSETYLARNAAYECFKMEKSVGFKLKGNDTWSVGLYLKINSSRLLQINTSLSGNTTMKLLDDDDDDSSKLMCSNCTINQSEVFTPGVFTHFRLKPAKKAGIVLEWYRDNTTNVRKVTFPINEGFIFKDKSKLSIQPIAFTDGVYLRTNCFKVVYSIIFRQTEEGQEKQKYQCHEYNSDNFGTLTHHNTTNTCHLNSEDEIIPHEKSTIFINTINRSTIFVNTINRSTIFINTINRSTIFINTINRSTIFVNTINRSTIFVNIINRSTIFVNTINRSTIFINTINRSTIFVNIKKSNEKHRHWHMCISDNWLFASHWLEPLETSNQPLNCQISPDLPPFIHHIN</sequence>
<organism evidence="2 3">
    <name type="scientific">Homarus americanus</name>
    <name type="common">American lobster</name>
    <dbReference type="NCBI Taxonomy" id="6706"/>
    <lineage>
        <taxon>Eukaryota</taxon>
        <taxon>Metazoa</taxon>
        <taxon>Ecdysozoa</taxon>
        <taxon>Arthropoda</taxon>
        <taxon>Crustacea</taxon>
        <taxon>Multicrustacea</taxon>
        <taxon>Malacostraca</taxon>
        <taxon>Eumalacostraca</taxon>
        <taxon>Eucarida</taxon>
        <taxon>Decapoda</taxon>
        <taxon>Pleocyemata</taxon>
        <taxon>Astacidea</taxon>
        <taxon>Nephropoidea</taxon>
        <taxon>Nephropidae</taxon>
        <taxon>Homarus</taxon>
    </lineage>
</organism>
<dbReference type="EMBL" id="JAHLQT010028947">
    <property type="protein sequence ID" value="KAG7161622.1"/>
    <property type="molecule type" value="Genomic_DNA"/>
</dbReference>